<feature type="region of interest" description="Disordered" evidence="1">
    <location>
        <begin position="37"/>
        <end position="57"/>
    </location>
</feature>
<dbReference type="Proteomes" id="UP000277498">
    <property type="component" value="Unassembled WGS sequence"/>
</dbReference>
<gene>
    <name evidence="3" type="ORF">XINFAN_00005</name>
</gene>
<proteinExistence type="predicted"/>
<evidence type="ECO:0000313" key="3">
    <source>
        <dbReference type="EMBL" id="VDC18863.1"/>
    </source>
</evidence>
<evidence type="ECO:0000256" key="1">
    <source>
        <dbReference type="SAM" id="MobiDB-lite"/>
    </source>
</evidence>
<evidence type="ECO:0000313" key="4">
    <source>
        <dbReference type="Proteomes" id="UP000277498"/>
    </source>
</evidence>
<sequence length="136" mass="14868">MLPGLPGRIPPDQEIGSVTADGAFDTRKCHETIAARGAAASIPPSKNAGPWKPDTPGVIARNEALRASKRVGRTIWRRWSGYHRRSRVETKMHCVKLPGQRLMARDFDCQVAEVQVRVAVLNGFTALDTPITEVVG</sequence>
<evidence type="ECO:0000259" key="2">
    <source>
        <dbReference type="Pfam" id="PF01609"/>
    </source>
</evidence>
<dbReference type="EMBL" id="UXAW01000008">
    <property type="protein sequence ID" value="VDC18863.1"/>
    <property type="molecule type" value="Genomic_DNA"/>
</dbReference>
<accession>A0A3P5WGF9</accession>
<name>A0A3P5WGF9_9RHOB</name>
<feature type="domain" description="Transposase IS4-like" evidence="2">
    <location>
        <begin position="10"/>
        <end position="122"/>
    </location>
</feature>
<dbReference type="GO" id="GO:0003677">
    <property type="term" value="F:DNA binding"/>
    <property type="evidence" value="ECO:0007669"/>
    <property type="project" value="InterPro"/>
</dbReference>
<dbReference type="PANTHER" id="PTHR34631">
    <property type="match status" value="1"/>
</dbReference>
<dbReference type="InterPro" id="IPR002559">
    <property type="entry name" value="Transposase_11"/>
</dbReference>
<dbReference type="PANTHER" id="PTHR34631:SF3">
    <property type="entry name" value="ISSOD12 TRANSPOSASE TNPA_ISSOD12"/>
    <property type="match status" value="1"/>
</dbReference>
<dbReference type="GO" id="GO:0006313">
    <property type="term" value="P:DNA transposition"/>
    <property type="evidence" value="ECO:0007669"/>
    <property type="project" value="InterPro"/>
</dbReference>
<organism evidence="3 4">
    <name type="scientific">Pseudogemmobacter humi</name>
    <dbReference type="NCBI Taxonomy" id="2483812"/>
    <lineage>
        <taxon>Bacteria</taxon>
        <taxon>Pseudomonadati</taxon>
        <taxon>Pseudomonadota</taxon>
        <taxon>Alphaproteobacteria</taxon>
        <taxon>Rhodobacterales</taxon>
        <taxon>Paracoccaceae</taxon>
        <taxon>Pseudogemmobacter</taxon>
    </lineage>
</organism>
<dbReference type="InterPro" id="IPR053172">
    <property type="entry name" value="Tn903_transposase"/>
</dbReference>
<dbReference type="GO" id="GO:0004803">
    <property type="term" value="F:transposase activity"/>
    <property type="evidence" value="ECO:0007669"/>
    <property type="project" value="InterPro"/>
</dbReference>
<dbReference type="AlphaFoldDB" id="A0A3P5WGF9"/>
<protein>
    <recommendedName>
        <fullName evidence="2">Transposase IS4-like domain-containing protein</fullName>
    </recommendedName>
</protein>
<reference evidence="3 4" key="1">
    <citation type="submission" date="2018-11" db="EMBL/GenBank/DDBJ databases">
        <authorList>
            <person name="Criscuolo A."/>
        </authorList>
    </citation>
    <scope>NUCLEOTIDE SEQUENCE [LARGE SCALE GENOMIC DNA]</scope>
    <source>
        <strain evidence="3">ACIP111625</strain>
    </source>
</reference>
<dbReference type="Pfam" id="PF01609">
    <property type="entry name" value="DDE_Tnp_1"/>
    <property type="match status" value="1"/>
</dbReference>
<keyword evidence="4" id="KW-1185">Reference proteome</keyword>